<evidence type="ECO:0000313" key="2">
    <source>
        <dbReference type="Proteomes" id="UP000681967"/>
    </source>
</evidence>
<name>A0A8S3E9F0_9BILA</name>
<comment type="caution">
    <text evidence="1">The sequence shown here is derived from an EMBL/GenBank/DDBJ whole genome shotgun (WGS) entry which is preliminary data.</text>
</comment>
<reference evidence="1" key="1">
    <citation type="submission" date="2021-02" db="EMBL/GenBank/DDBJ databases">
        <authorList>
            <person name="Nowell W R."/>
        </authorList>
    </citation>
    <scope>NUCLEOTIDE SEQUENCE</scope>
</reference>
<proteinExistence type="predicted"/>
<organism evidence="1 2">
    <name type="scientific">Rotaria magnacalcarata</name>
    <dbReference type="NCBI Taxonomy" id="392030"/>
    <lineage>
        <taxon>Eukaryota</taxon>
        <taxon>Metazoa</taxon>
        <taxon>Spiralia</taxon>
        <taxon>Gnathifera</taxon>
        <taxon>Rotifera</taxon>
        <taxon>Eurotatoria</taxon>
        <taxon>Bdelloidea</taxon>
        <taxon>Philodinida</taxon>
        <taxon>Philodinidae</taxon>
        <taxon>Rotaria</taxon>
    </lineage>
</organism>
<dbReference type="Proteomes" id="UP000681967">
    <property type="component" value="Unassembled WGS sequence"/>
</dbReference>
<evidence type="ECO:0000313" key="1">
    <source>
        <dbReference type="EMBL" id="CAF5039793.1"/>
    </source>
</evidence>
<feature type="non-terminal residue" evidence="1">
    <location>
        <position position="1"/>
    </location>
</feature>
<dbReference type="EMBL" id="CAJOBH010223696">
    <property type="protein sequence ID" value="CAF5039793.1"/>
    <property type="molecule type" value="Genomic_DNA"/>
</dbReference>
<protein>
    <submittedName>
        <fullName evidence="1">Uncharacterized protein</fullName>
    </submittedName>
</protein>
<accession>A0A8S3E9F0</accession>
<dbReference type="AlphaFoldDB" id="A0A8S3E9F0"/>
<gene>
    <name evidence="1" type="ORF">BYL167_LOCUS56787</name>
</gene>
<sequence length="98" mass="10984">FFLLGLSSECIKRQNVLRFIITTCSGLSSECLSSECVQAHCQCIKVYHHDVFRAVFTGPVDQYHTGTGASLLIFVTSFKTTKAFVLHTLILNEKEILK</sequence>